<evidence type="ECO:0000313" key="1">
    <source>
        <dbReference type="EMBL" id="TBX68721.1"/>
    </source>
</evidence>
<keyword evidence="2" id="KW-1185">Reference proteome</keyword>
<evidence type="ECO:0000313" key="2">
    <source>
        <dbReference type="Proteomes" id="UP000293300"/>
    </source>
</evidence>
<dbReference type="AlphaFoldDB" id="A0A4Q9YXY7"/>
<evidence type="ECO:0008006" key="3">
    <source>
        <dbReference type="Google" id="ProtNLM"/>
    </source>
</evidence>
<dbReference type="Proteomes" id="UP000293300">
    <property type="component" value="Unassembled WGS sequence"/>
</dbReference>
<dbReference type="OrthoDB" id="1122364at2"/>
<dbReference type="SUPFAM" id="SSF53137">
    <property type="entry name" value="Translational machinery components"/>
    <property type="match status" value="1"/>
</dbReference>
<protein>
    <recommendedName>
        <fullName evidence="3">Translational machinery protein</fullName>
    </recommendedName>
</protein>
<gene>
    <name evidence="1" type="ORF">EZL74_07965</name>
</gene>
<reference evidence="1 2" key="1">
    <citation type="submission" date="2019-02" db="EMBL/GenBank/DDBJ databases">
        <title>Flavobacterium sp. RD-2-33 isolated from forest soil.</title>
        <authorList>
            <person name="Chaudhary D.K."/>
        </authorList>
    </citation>
    <scope>NUCLEOTIDE SEQUENCE [LARGE SCALE GENOMIC DNA]</scope>
    <source>
        <strain evidence="1 2">RD-2-33</strain>
    </source>
</reference>
<accession>A0A4Q9YXY7</accession>
<dbReference type="EMBL" id="SJPE01000008">
    <property type="protein sequence ID" value="TBX68721.1"/>
    <property type="molecule type" value="Genomic_DNA"/>
</dbReference>
<dbReference type="RefSeq" id="WP_131476080.1">
    <property type="nucleotide sequence ID" value="NZ_SJPE01000008.1"/>
</dbReference>
<comment type="caution">
    <text evidence="1">The sequence shown here is derived from an EMBL/GenBank/DDBJ whole genome shotgun (WGS) entry which is preliminary data.</text>
</comment>
<dbReference type="InterPro" id="IPR042226">
    <property type="entry name" value="eFR1_2_sf"/>
</dbReference>
<name>A0A4Q9YXY7_9FLAO</name>
<sequence>MKATKRVGVWMDHATARVMEYHTEEQRIKLVTADHKGLDNQEGLQHSESLLHHKENQSIKAFYKDILNILKDYDEIVLFGPTEAKNELYNLIREEHKYDHLKIATLPADKMSYEEQHDFVVHYFKTLLNYESPFTK</sequence>
<organism evidence="1 2">
    <name type="scientific">Flavobacterium silvisoli</name>
    <dbReference type="NCBI Taxonomy" id="2529433"/>
    <lineage>
        <taxon>Bacteria</taxon>
        <taxon>Pseudomonadati</taxon>
        <taxon>Bacteroidota</taxon>
        <taxon>Flavobacteriia</taxon>
        <taxon>Flavobacteriales</taxon>
        <taxon>Flavobacteriaceae</taxon>
        <taxon>Flavobacterium</taxon>
    </lineage>
</organism>
<proteinExistence type="predicted"/>
<dbReference type="Gene3D" id="3.30.420.60">
    <property type="entry name" value="eRF1 domain 2"/>
    <property type="match status" value="1"/>
</dbReference>